<organism evidence="1">
    <name type="scientific">uncultured Caudovirales phage</name>
    <dbReference type="NCBI Taxonomy" id="2100421"/>
    <lineage>
        <taxon>Viruses</taxon>
        <taxon>Duplodnaviria</taxon>
        <taxon>Heunggongvirae</taxon>
        <taxon>Uroviricota</taxon>
        <taxon>Caudoviricetes</taxon>
        <taxon>Peduoviridae</taxon>
        <taxon>Maltschvirus</taxon>
        <taxon>Maltschvirus maltsch</taxon>
    </lineage>
</organism>
<protein>
    <submittedName>
        <fullName evidence="1">Uncharacterized protein</fullName>
    </submittedName>
</protein>
<evidence type="ECO:0000313" key="1">
    <source>
        <dbReference type="EMBL" id="CAB5217036.1"/>
    </source>
</evidence>
<accession>A0A6J7WQC1</accession>
<reference evidence="1" key="1">
    <citation type="submission" date="2020-05" db="EMBL/GenBank/DDBJ databases">
        <authorList>
            <person name="Chiriac C."/>
            <person name="Salcher M."/>
            <person name="Ghai R."/>
            <person name="Kavagutti S V."/>
        </authorList>
    </citation>
    <scope>NUCLEOTIDE SEQUENCE</scope>
</reference>
<dbReference type="EMBL" id="LR798246">
    <property type="protein sequence ID" value="CAB5217036.1"/>
    <property type="molecule type" value="Genomic_DNA"/>
</dbReference>
<sequence>MLYTNELKTNIMKIEMKPGFEITEEIQKIASGYDFYSCYIDNYTQMKEADERNEIIMEKLRELGVNKLNN</sequence>
<name>A0A6J7WQC1_9CAUD</name>
<proteinExistence type="predicted"/>
<gene>
    <name evidence="1" type="ORF">UFOVP200_39</name>
</gene>